<evidence type="ECO:0000256" key="1">
    <source>
        <dbReference type="SAM" id="MobiDB-lite"/>
    </source>
</evidence>
<sequence>MASLSFFTQIRIILFVIPQEIYKMAKSNKKSQEINNTPFELQLYKKIARCQQSSDDNTETLPKQSITKHYINTTPTV</sequence>
<accession>X1BBK1</accession>
<dbReference type="EMBL" id="BART01002876">
    <property type="protein sequence ID" value="GAG69366.1"/>
    <property type="molecule type" value="Genomic_DNA"/>
</dbReference>
<feature type="region of interest" description="Disordered" evidence="1">
    <location>
        <begin position="54"/>
        <end position="77"/>
    </location>
</feature>
<evidence type="ECO:0000313" key="2">
    <source>
        <dbReference type="EMBL" id="GAG69366.1"/>
    </source>
</evidence>
<comment type="caution">
    <text evidence="2">The sequence shown here is derived from an EMBL/GenBank/DDBJ whole genome shotgun (WGS) entry which is preliminary data.</text>
</comment>
<dbReference type="AlphaFoldDB" id="X1BBK1"/>
<gene>
    <name evidence="2" type="ORF">S01H4_08394</name>
</gene>
<name>X1BBK1_9ZZZZ</name>
<proteinExistence type="predicted"/>
<protein>
    <submittedName>
        <fullName evidence="2">Uncharacterized protein</fullName>
    </submittedName>
</protein>
<organism evidence="2">
    <name type="scientific">marine sediment metagenome</name>
    <dbReference type="NCBI Taxonomy" id="412755"/>
    <lineage>
        <taxon>unclassified sequences</taxon>
        <taxon>metagenomes</taxon>
        <taxon>ecological metagenomes</taxon>
    </lineage>
</organism>
<reference evidence="2" key="1">
    <citation type="journal article" date="2014" name="Front. Microbiol.">
        <title>High frequency of phylogenetically diverse reductive dehalogenase-homologous genes in deep subseafloor sedimentary metagenomes.</title>
        <authorList>
            <person name="Kawai M."/>
            <person name="Futagami T."/>
            <person name="Toyoda A."/>
            <person name="Takaki Y."/>
            <person name="Nishi S."/>
            <person name="Hori S."/>
            <person name="Arai W."/>
            <person name="Tsubouchi T."/>
            <person name="Morono Y."/>
            <person name="Uchiyama I."/>
            <person name="Ito T."/>
            <person name="Fujiyama A."/>
            <person name="Inagaki F."/>
            <person name="Takami H."/>
        </authorList>
    </citation>
    <scope>NUCLEOTIDE SEQUENCE</scope>
    <source>
        <strain evidence="2">Expedition CK06-06</strain>
    </source>
</reference>